<evidence type="ECO:0000256" key="8">
    <source>
        <dbReference type="ARBA" id="ARBA00023098"/>
    </source>
</evidence>
<dbReference type="GO" id="GO:0016020">
    <property type="term" value="C:membrane"/>
    <property type="evidence" value="ECO:0007669"/>
    <property type="project" value="UniProtKB-SubCell"/>
</dbReference>
<dbReference type="PANTHER" id="PTHR11351:SF31">
    <property type="entry name" value="DESATURASE 1, ISOFORM A-RELATED"/>
    <property type="match status" value="1"/>
</dbReference>
<accession>S9QRU0</accession>
<keyword evidence="3" id="KW-0444">Lipid biosynthesis</keyword>
<evidence type="ECO:0000256" key="6">
    <source>
        <dbReference type="ARBA" id="ARBA00022989"/>
    </source>
</evidence>
<reference evidence="11" key="1">
    <citation type="submission" date="2013-05" db="EMBL/GenBank/DDBJ databases">
        <title>Genome assembly of Cystobacter fuscus DSM 2262.</title>
        <authorList>
            <person name="Sharma G."/>
            <person name="Khatri I."/>
            <person name="Kaur C."/>
            <person name="Mayilraj S."/>
            <person name="Subramanian S."/>
        </authorList>
    </citation>
    <scope>NUCLEOTIDE SEQUENCE [LARGE SCALE GENOMIC DNA]</scope>
    <source>
        <strain evidence="11">DSM 2262</strain>
    </source>
</reference>
<keyword evidence="8" id="KW-0443">Lipid metabolism</keyword>
<comment type="similarity">
    <text evidence="2">Belongs to the fatty acid desaturase type 2 family.</text>
</comment>
<evidence type="ECO:0000256" key="3">
    <source>
        <dbReference type="ARBA" id="ARBA00022516"/>
    </source>
</evidence>
<keyword evidence="6" id="KW-1133">Transmembrane helix</keyword>
<evidence type="ECO:0000256" key="1">
    <source>
        <dbReference type="ARBA" id="ARBA00004141"/>
    </source>
</evidence>
<dbReference type="RefSeq" id="WP_002628913.1">
    <property type="nucleotide sequence ID" value="NZ_ANAH02000017.1"/>
</dbReference>
<evidence type="ECO:0000256" key="10">
    <source>
        <dbReference type="ARBA" id="ARBA00023160"/>
    </source>
</evidence>
<dbReference type="GO" id="GO:0006633">
    <property type="term" value="P:fatty acid biosynthetic process"/>
    <property type="evidence" value="ECO:0007669"/>
    <property type="project" value="UniProtKB-KW"/>
</dbReference>
<dbReference type="Proteomes" id="UP000011682">
    <property type="component" value="Unassembled WGS sequence"/>
</dbReference>
<evidence type="ECO:0000256" key="7">
    <source>
        <dbReference type="ARBA" id="ARBA00023002"/>
    </source>
</evidence>
<keyword evidence="9" id="KW-0472">Membrane</keyword>
<keyword evidence="5" id="KW-0276">Fatty acid metabolism</keyword>
<dbReference type="eggNOG" id="COG1398">
    <property type="taxonomic scope" value="Bacteria"/>
</dbReference>
<evidence type="ECO:0000256" key="2">
    <source>
        <dbReference type="ARBA" id="ARBA00008749"/>
    </source>
</evidence>
<evidence type="ECO:0000256" key="5">
    <source>
        <dbReference type="ARBA" id="ARBA00022832"/>
    </source>
</evidence>
<organism evidence="11 12">
    <name type="scientific">Cystobacter fuscus (strain ATCC 25194 / DSM 2262 / NBRC 100088 / M29)</name>
    <dbReference type="NCBI Taxonomy" id="1242864"/>
    <lineage>
        <taxon>Bacteria</taxon>
        <taxon>Pseudomonadati</taxon>
        <taxon>Myxococcota</taxon>
        <taxon>Myxococcia</taxon>
        <taxon>Myxococcales</taxon>
        <taxon>Cystobacterineae</taxon>
        <taxon>Archangiaceae</taxon>
        <taxon>Cystobacter</taxon>
    </lineage>
</organism>
<dbReference type="AlphaFoldDB" id="S9QRU0"/>
<dbReference type="GO" id="GO:0016717">
    <property type="term" value="F:oxidoreductase activity, acting on paired donors, with oxidation of a pair of donors resulting in the reduction of molecular oxygen to two molecules of water"/>
    <property type="evidence" value="ECO:0007669"/>
    <property type="project" value="InterPro"/>
</dbReference>
<dbReference type="CDD" id="cd03505">
    <property type="entry name" value="Delta9-FADS-like"/>
    <property type="match status" value="1"/>
</dbReference>
<dbReference type="EMBL" id="ANAH02000017">
    <property type="protein sequence ID" value="EPX59343.1"/>
    <property type="molecule type" value="Genomic_DNA"/>
</dbReference>
<evidence type="ECO:0000256" key="4">
    <source>
        <dbReference type="ARBA" id="ARBA00022692"/>
    </source>
</evidence>
<evidence type="ECO:0000256" key="9">
    <source>
        <dbReference type="ARBA" id="ARBA00023136"/>
    </source>
</evidence>
<evidence type="ECO:0000313" key="11">
    <source>
        <dbReference type="EMBL" id="EPX59343.1"/>
    </source>
</evidence>
<dbReference type="InterPro" id="IPR015876">
    <property type="entry name" value="Acyl-CoA_DS"/>
</dbReference>
<keyword evidence="4" id="KW-0812">Transmembrane</keyword>
<comment type="subcellular location">
    <subcellularLocation>
        <location evidence="1">Membrane</location>
        <topology evidence="1">Multi-pass membrane protein</topology>
    </subcellularLocation>
</comment>
<comment type="caution">
    <text evidence="11">The sequence shown here is derived from an EMBL/GenBank/DDBJ whole genome shotgun (WGS) entry which is preliminary data.</text>
</comment>
<gene>
    <name evidence="11" type="ORF">D187_002833</name>
</gene>
<keyword evidence="7" id="KW-0560">Oxidoreductase</keyword>
<keyword evidence="12" id="KW-1185">Reference proteome</keyword>
<protein>
    <submittedName>
        <fullName evidence="11">Fatty acid desaturase</fullName>
    </submittedName>
</protein>
<evidence type="ECO:0000313" key="12">
    <source>
        <dbReference type="Proteomes" id="UP000011682"/>
    </source>
</evidence>
<keyword evidence="10" id="KW-0275">Fatty acid biosynthesis</keyword>
<name>S9QRU0_CYSF2</name>
<sequence length="291" mass="33949">MITLFFVTHWGLSILMQSLFLHRYAAHQMYTMGPRTERALHLLTLVAQGSSYLEPRTYALLHREHHAFADTEKDPHSPAIHRNPFRMMLETARRYSDYFSGRKLPEARFLGRYPEWPFIDRTFNKWPVRIGCGALYTLFYWRFATRRWQFLALPIHFVMGPLHGAIVNWCGHRYGYRNFSTRDLSRNSLPVDAVCMGELFQNNHHARPANPNFAVRRFEFDPTWWVMKLLARMRLIHITHAPASPADRAQAQPLPLEGWRVSTALISAPSISASEEIHIHSSRTMMPPKAP</sequence>
<dbReference type="PANTHER" id="PTHR11351">
    <property type="entry name" value="ACYL-COA DESATURASE"/>
    <property type="match status" value="1"/>
</dbReference>
<proteinExistence type="inferred from homology"/>